<evidence type="ECO:0000256" key="1">
    <source>
        <dbReference type="ARBA" id="ARBA00004477"/>
    </source>
</evidence>
<keyword evidence="6" id="KW-0808">Transferase</keyword>
<feature type="transmembrane region" description="Helical" evidence="17">
    <location>
        <begin position="1048"/>
        <end position="1066"/>
    </location>
</feature>
<evidence type="ECO:0000313" key="23">
    <source>
        <dbReference type="WBParaSite" id="DME_0000011101-mRNA-1"/>
    </source>
</evidence>
<evidence type="ECO:0000256" key="14">
    <source>
        <dbReference type="ARBA" id="ARBA00023146"/>
    </source>
</evidence>
<comment type="similarity">
    <text evidence="2 16">Belongs to the class-I aminoacyl-tRNA synthetase family.</text>
</comment>
<sequence>MAGLTKWINLEEGTIMRSERLLRNSFDLTAVCANYEKYVEHASANRSSDEEFRIILPPPNVTGILHLGHALTVTIQDALCRYHRIYGRKAVWIPGFDHAGIATQVVVEKQLWKERKLRRHQISKEEFLSLCDKWKNDHISAMKIQLKMLGATLDWSRQYFTMDEKFGKAVNHAFCQLYNDGLIFRDRRIVNWCPTLKSTISDQEVDTINLSNVQSIEIPSVTSNQRRLRVGVMHLIRYRVVGCVGNKNWIEVATARPETVFADVALAVHPNDERHSYLIGKYVYHPLFPDRILPIIGDEAVLPNKGTGLLKITPAHSFTDFEIAKRNSDVIDKESFNYCCINDNGTLKNAAEFDGINRFDARDMVLNRLAELGLYGGEIHLSGFNIKLCSRTGDVIEPMIKEQWFMHCDQINDDILRALSEQKVNISPIFFQSHLEEWLNRREPWCLSRQLDWGHRIPAYRIDKESDWIVAPTKEEAALKLVKKQFSNGKEFSLKQEKDVLDTWFASSLIPLVSFGWPENSMFKPLSLLETGHDILGFWVARILVGRFPFENIILHGLIRDSSGKKMSKSRGNVIDPNDVINGISLDKMVERLNHSVLSNSEKEFAEAELRSQFPYGIEKCGPDALRFALLRHNVTGLEVNVDIVEKSKEGLRFCNKLWNLCLYAEKVWFLAPQVTNTKGLSLLTDKWIKSRLATTFNAVRCSLSSAPHLAFSAVYTFILSDLCDETTKKALWTKDEQRLCEIGQVLREVVEKSLLLLSLFMPFVSEFLFDHIKTHQKLLHESFVFKVSTIGCLEGNEVDGCVDMKLESNMAVALAVVKAIRSIRDEFEFSKNERLKVAVFMDECSITDLNDVIVDLCNASIAYQRPFRTDISNGLLPVAVVGYKATLGIIVKKNAAEKLKQKRIKIMNFVYNTEWLILIVMLVHLIIAPFTKVEESFNIQAVHDILYHRFNISNYDHLQFPGVVPRTFAGAIAISSVILPFIKLFEWYEISKYWVLLAVRLVLGCIVLLSFCNFTRSVQKHFGCETACFLRLIVASQFHFLFYSSRSLPNTFALIGVLFVYQLWLDNDLLRAVQVATVFTVVFRCELILLFGTVFIVPVLRITVPIDSLLWSRFLWPEGEVAWFNIILNKSHEYGVLPFFWYFYSVLPRALITSLIFVPLGMIIERRLFKYVLPIISYIILYSFLPHKELRFIIYTFPILNLAAAIFCARLWVNRNKNWFRYLISLGVIFHLVANSLVTAMFLYASAYNYPGGDALGYLQFMQRFDRNKPVTVYIDNFSAQTGVNRFLHLYEKWEYNKTENLTIDDLKRFDFLLLGTYSQKSIIETVKSNFSSSHRLLYTVKAFQ</sequence>
<feature type="transmembrane region" description="Helical" evidence="17">
    <location>
        <begin position="910"/>
        <end position="928"/>
    </location>
</feature>
<evidence type="ECO:0000256" key="10">
    <source>
        <dbReference type="ARBA" id="ARBA00022840"/>
    </source>
</evidence>
<evidence type="ECO:0000259" key="18">
    <source>
        <dbReference type="Pfam" id="PF00133"/>
    </source>
</evidence>
<evidence type="ECO:0000256" key="4">
    <source>
        <dbReference type="ARBA" id="ARBA00022598"/>
    </source>
</evidence>
<proteinExistence type="inferred from homology"/>
<evidence type="ECO:0000256" key="16">
    <source>
        <dbReference type="RuleBase" id="RU363035"/>
    </source>
</evidence>
<dbReference type="EMBL" id="UYYG01001150">
    <property type="protein sequence ID" value="VDN54498.1"/>
    <property type="molecule type" value="Genomic_DNA"/>
</dbReference>
<keyword evidence="5" id="KW-0328">Glycosyltransferase</keyword>
<evidence type="ECO:0000313" key="22">
    <source>
        <dbReference type="Proteomes" id="UP000274756"/>
    </source>
</evidence>
<dbReference type="InterPro" id="IPR005599">
    <property type="entry name" value="GPI_mannosylTrfase"/>
</dbReference>
<dbReference type="EC" id="6.1.1.9" evidence="3"/>
<dbReference type="PROSITE" id="PS00178">
    <property type="entry name" value="AA_TRNA_LIGASE_I"/>
    <property type="match status" value="1"/>
</dbReference>
<dbReference type="Gene3D" id="1.10.730.10">
    <property type="entry name" value="Isoleucyl-tRNA Synthetase, Domain 1"/>
    <property type="match status" value="1"/>
</dbReference>
<comment type="subcellular location">
    <subcellularLocation>
        <location evidence="1">Endoplasmic reticulum membrane</location>
        <topology evidence="1">Multi-pass membrane protein</topology>
    </subcellularLocation>
</comment>
<dbReference type="InterPro" id="IPR001412">
    <property type="entry name" value="aa-tRNA-synth_I_CS"/>
</dbReference>
<reference evidence="20 22" key="2">
    <citation type="submission" date="2018-11" db="EMBL/GenBank/DDBJ databases">
        <authorList>
            <consortium name="Pathogen Informatics"/>
        </authorList>
    </citation>
    <scope>NUCLEOTIDE SEQUENCE [LARGE SCALE GENOMIC DNA]</scope>
</reference>
<evidence type="ECO:0000256" key="6">
    <source>
        <dbReference type="ARBA" id="ARBA00022679"/>
    </source>
</evidence>
<dbReference type="GO" id="GO:0016757">
    <property type="term" value="F:glycosyltransferase activity"/>
    <property type="evidence" value="ECO:0007669"/>
    <property type="project" value="UniProtKB-KW"/>
</dbReference>
<feature type="transmembrane region" description="Helical" evidence="17">
    <location>
        <begin position="1140"/>
        <end position="1162"/>
    </location>
</feature>
<keyword evidence="4 16" id="KW-0436">Ligase</keyword>
<evidence type="ECO:0000256" key="17">
    <source>
        <dbReference type="SAM" id="Phobius"/>
    </source>
</evidence>
<dbReference type="GO" id="GO:0005524">
    <property type="term" value="F:ATP binding"/>
    <property type="evidence" value="ECO:0007669"/>
    <property type="project" value="UniProtKB-KW"/>
</dbReference>
<evidence type="ECO:0000256" key="7">
    <source>
        <dbReference type="ARBA" id="ARBA00022692"/>
    </source>
</evidence>
<evidence type="ECO:0000256" key="3">
    <source>
        <dbReference type="ARBA" id="ARBA00013169"/>
    </source>
</evidence>
<feature type="transmembrane region" description="Helical" evidence="17">
    <location>
        <begin position="1193"/>
        <end position="1214"/>
    </location>
</feature>
<dbReference type="AlphaFoldDB" id="A0A0N4U0M5"/>
<evidence type="ECO:0000313" key="21">
    <source>
        <dbReference type="Proteomes" id="UP000038040"/>
    </source>
</evidence>
<evidence type="ECO:0000313" key="20">
    <source>
        <dbReference type="EMBL" id="VDN54498.1"/>
    </source>
</evidence>
<keyword evidence="11 16" id="KW-0648">Protein biosynthesis</keyword>
<dbReference type="GO" id="GO:0005789">
    <property type="term" value="C:endoplasmic reticulum membrane"/>
    <property type="evidence" value="ECO:0007669"/>
    <property type="project" value="UniProtKB-SubCell"/>
</dbReference>
<feature type="transmembrane region" description="Helical" evidence="17">
    <location>
        <begin position="1169"/>
        <end position="1187"/>
    </location>
</feature>
<feature type="domain" description="Methionyl/Valyl/Leucyl/Isoleucyl-tRNA synthetase anticodon-binding" evidence="19">
    <location>
        <begin position="686"/>
        <end position="839"/>
    </location>
</feature>
<keyword evidence="7 17" id="KW-0812">Transmembrane</keyword>
<keyword evidence="13 17" id="KW-0472">Membrane</keyword>
<dbReference type="Proteomes" id="UP000274756">
    <property type="component" value="Unassembled WGS sequence"/>
</dbReference>
<dbReference type="InterPro" id="IPR009080">
    <property type="entry name" value="tRNAsynth_Ia_anticodon-bd"/>
</dbReference>
<keyword evidence="14 16" id="KW-0030">Aminoacyl-tRNA synthetase</keyword>
<dbReference type="SUPFAM" id="SSF47323">
    <property type="entry name" value="Anticodon-binding domain of a subclass of class I aminoacyl-tRNA synthetases"/>
    <property type="match status" value="1"/>
</dbReference>
<organism evidence="21 23">
    <name type="scientific">Dracunculus medinensis</name>
    <name type="common">Guinea worm</name>
    <dbReference type="NCBI Taxonomy" id="318479"/>
    <lineage>
        <taxon>Eukaryota</taxon>
        <taxon>Metazoa</taxon>
        <taxon>Ecdysozoa</taxon>
        <taxon>Nematoda</taxon>
        <taxon>Chromadorea</taxon>
        <taxon>Rhabditida</taxon>
        <taxon>Spirurina</taxon>
        <taxon>Dracunculoidea</taxon>
        <taxon>Dracunculidae</taxon>
        <taxon>Dracunculus</taxon>
    </lineage>
</organism>
<dbReference type="Pfam" id="PF00133">
    <property type="entry name" value="tRNA-synt_1"/>
    <property type="match status" value="1"/>
</dbReference>
<accession>A0A0N4U0M5</accession>
<dbReference type="InterPro" id="IPR002300">
    <property type="entry name" value="aa-tRNA-synth_Ia"/>
</dbReference>
<dbReference type="NCBIfam" id="TIGR00422">
    <property type="entry name" value="valS"/>
    <property type="match status" value="1"/>
</dbReference>
<evidence type="ECO:0000259" key="19">
    <source>
        <dbReference type="Pfam" id="PF08264"/>
    </source>
</evidence>
<dbReference type="PANTHER" id="PTHR11946">
    <property type="entry name" value="VALYL-TRNA SYNTHETASES"/>
    <property type="match status" value="1"/>
</dbReference>
<dbReference type="InterPro" id="IPR014729">
    <property type="entry name" value="Rossmann-like_a/b/a_fold"/>
</dbReference>
<gene>
    <name evidence="20" type="ORF">DME_LOCUS4471</name>
</gene>
<feature type="transmembrane region" description="Helical" evidence="17">
    <location>
        <begin position="1078"/>
        <end position="1101"/>
    </location>
</feature>
<dbReference type="CDD" id="cd00817">
    <property type="entry name" value="ValRS_core"/>
    <property type="match status" value="1"/>
</dbReference>
<dbReference type="PRINTS" id="PR00986">
    <property type="entry name" value="TRNASYNTHVAL"/>
</dbReference>
<evidence type="ECO:0000256" key="12">
    <source>
        <dbReference type="ARBA" id="ARBA00022989"/>
    </source>
</evidence>
<evidence type="ECO:0000256" key="11">
    <source>
        <dbReference type="ARBA" id="ARBA00022917"/>
    </source>
</evidence>
<keyword evidence="9" id="KW-0256">Endoplasmic reticulum</keyword>
<dbReference type="Pfam" id="PF03901">
    <property type="entry name" value="Glyco_transf_22"/>
    <property type="match status" value="1"/>
</dbReference>
<dbReference type="GO" id="GO:0004832">
    <property type="term" value="F:valine-tRNA ligase activity"/>
    <property type="evidence" value="ECO:0007669"/>
    <property type="project" value="UniProtKB-EC"/>
</dbReference>
<keyword evidence="8 16" id="KW-0547">Nucleotide-binding</keyword>
<dbReference type="Pfam" id="PF08264">
    <property type="entry name" value="Anticodon_1"/>
    <property type="match status" value="1"/>
</dbReference>
<feature type="transmembrane region" description="Helical" evidence="17">
    <location>
        <begin position="995"/>
        <end position="1012"/>
    </location>
</feature>
<dbReference type="STRING" id="318479.A0A0N4U0M5"/>
<dbReference type="GO" id="GO:0006438">
    <property type="term" value="P:valyl-tRNA aminoacylation"/>
    <property type="evidence" value="ECO:0007669"/>
    <property type="project" value="InterPro"/>
</dbReference>
<dbReference type="Gene3D" id="3.40.50.620">
    <property type="entry name" value="HUPs"/>
    <property type="match status" value="2"/>
</dbReference>
<reference evidence="23" key="1">
    <citation type="submission" date="2016-04" db="UniProtKB">
        <authorList>
            <consortium name="WormBaseParasite"/>
        </authorList>
    </citation>
    <scope>IDENTIFICATION</scope>
</reference>
<dbReference type="Proteomes" id="UP000038040">
    <property type="component" value="Unplaced"/>
</dbReference>
<dbReference type="Gene3D" id="3.90.740.10">
    <property type="entry name" value="Valyl/Leucyl/Isoleucyl-tRNA synthetase, editing domain"/>
    <property type="match status" value="1"/>
</dbReference>
<dbReference type="InterPro" id="IPR013155">
    <property type="entry name" value="M/V/L/I-tRNA-synth_anticd-bd"/>
</dbReference>
<keyword evidence="12 17" id="KW-1133">Transmembrane helix</keyword>
<dbReference type="OrthoDB" id="629407at2759"/>
<dbReference type="InterPro" id="IPR009008">
    <property type="entry name" value="Val/Leu/Ile-tRNA-synth_edit"/>
</dbReference>
<evidence type="ECO:0000256" key="15">
    <source>
        <dbReference type="ARBA" id="ARBA00029936"/>
    </source>
</evidence>
<keyword evidence="22" id="KW-1185">Reference proteome</keyword>
<keyword evidence="10 16" id="KW-0067">ATP-binding</keyword>
<feature type="transmembrane region" description="Helical" evidence="17">
    <location>
        <begin position="1221"/>
        <end position="1245"/>
    </location>
</feature>
<name>A0A0N4U0M5_DRAME</name>
<dbReference type="GO" id="GO:0002161">
    <property type="term" value="F:aminoacyl-tRNA deacylase activity"/>
    <property type="evidence" value="ECO:0007669"/>
    <property type="project" value="InterPro"/>
</dbReference>
<dbReference type="WBParaSite" id="DME_0000011101-mRNA-1">
    <property type="protein sequence ID" value="DME_0000011101-mRNA-1"/>
    <property type="gene ID" value="DME_0000011101"/>
</dbReference>
<dbReference type="SUPFAM" id="SSF50677">
    <property type="entry name" value="ValRS/IleRS/LeuRS editing domain"/>
    <property type="match status" value="1"/>
</dbReference>
<evidence type="ECO:0000256" key="13">
    <source>
        <dbReference type="ARBA" id="ARBA00023136"/>
    </source>
</evidence>
<dbReference type="GO" id="GO:0005829">
    <property type="term" value="C:cytosol"/>
    <property type="evidence" value="ECO:0007669"/>
    <property type="project" value="TreeGrafter"/>
</dbReference>
<evidence type="ECO:0000256" key="2">
    <source>
        <dbReference type="ARBA" id="ARBA00005594"/>
    </source>
</evidence>
<evidence type="ECO:0000256" key="5">
    <source>
        <dbReference type="ARBA" id="ARBA00022676"/>
    </source>
</evidence>
<dbReference type="SUPFAM" id="SSF52374">
    <property type="entry name" value="Nucleotidylyl transferase"/>
    <property type="match status" value="1"/>
</dbReference>
<protein>
    <recommendedName>
        <fullName evidence="3">valine--tRNA ligase</fullName>
        <ecNumber evidence="3">6.1.1.9</ecNumber>
    </recommendedName>
    <alternativeName>
        <fullName evidence="15">Valyl-tRNA synthetase</fullName>
    </alternativeName>
</protein>
<feature type="domain" description="Aminoacyl-tRNA synthetase class Ia" evidence="18">
    <location>
        <begin position="38"/>
        <end position="636"/>
    </location>
</feature>
<dbReference type="PANTHER" id="PTHR11946:SF111">
    <property type="entry name" value="VALINE--TRNA LIGASE"/>
    <property type="match status" value="1"/>
</dbReference>
<dbReference type="InterPro" id="IPR002303">
    <property type="entry name" value="Valyl-tRNA_ligase"/>
</dbReference>
<feature type="transmembrane region" description="Helical" evidence="17">
    <location>
        <begin position="964"/>
        <end position="983"/>
    </location>
</feature>
<evidence type="ECO:0000256" key="8">
    <source>
        <dbReference type="ARBA" id="ARBA00022741"/>
    </source>
</evidence>
<evidence type="ECO:0000256" key="9">
    <source>
        <dbReference type="ARBA" id="ARBA00022824"/>
    </source>
</evidence>